<dbReference type="Pfam" id="PF02397">
    <property type="entry name" value="Bac_transf"/>
    <property type="match status" value="1"/>
</dbReference>
<dbReference type="InterPro" id="IPR003362">
    <property type="entry name" value="Bact_transf"/>
</dbReference>
<keyword evidence="5 8" id="KW-0812">Transmembrane</keyword>
<evidence type="ECO:0000313" key="10">
    <source>
        <dbReference type="EMBL" id="CAB4774358.1"/>
    </source>
</evidence>
<evidence type="ECO:0000259" key="9">
    <source>
        <dbReference type="Pfam" id="PF02397"/>
    </source>
</evidence>
<dbReference type="AlphaFoldDB" id="A0A6J6VU47"/>
<evidence type="ECO:0000256" key="2">
    <source>
        <dbReference type="ARBA" id="ARBA00004236"/>
    </source>
</evidence>
<evidence type="ECO:0000256" key="4">
    <source>
        <dbReference type="ARBA" id="ARBA00022679"/>
    </source>
</evidence>
<dbReference type="PANTHER" id="PTHR30576:SF4">
    <property type="entry name" value="UNDECAPRENYL-PHOSPHATE GALACTOSE PHOSPHOTRANSFERASE"/>
    <property type="match status" value="1"/>
</dbReference>
<evidence type="ECO:0000256" key="5">
    <source>
        <dbReference type="ARBA" id="ARBA00022692"/>
    </source>
</evidence>
<dbReference type="EMBL" id="CAEZZT010000022">
    <property type="protein sequence ID" value="CAB4774358.1"/>
    <property type="molecule type" value="Genomic_DNA"/>
</dbReference>
<evidence type="ECO:0000313" key="11">
    <source>
        <dbReference type="EMBL" id="CAB5044836.1"/>
    </source>
</evidence>
<feature type="transmembrane region" description="Helical" evidence="8">
    <location>
        <begin position="276"/>
        <end position="297"/>
    </location>
</feature>
<organism evidence="10">
    <name type="scientific">freshwater metagenome</name>
    <dbReference type="NCBI Taxonomy" id="449393"/>
    <lineage>
        <taxon>unclassified sequences</taxon>
        <taxon>metagenomes</taxon>
        <taxon>ecological metagenomes</taxon>
    </lineage>
</organism>
<feature type="domain" description="Bacterial sugar transferase" evidence="9">
    <location>
        <begin position="271"/>
        <end position="458"/>
    </location>
</feature>
<feature type="transmembrane region" description="Helical" evidence="8">
    <location>
        <begin position="83"/>
        <end position="103"/>
    </location>
</feature>
<protein>
    <submittedName>
        <fullName evidence="10">Unannotated protein</fullName>
    </submittedName>
</protein>
<keyword evidence="4" id="KW-0808">Transferase</keyword>
<keyword evidence="7 8" id="KW-0472">Membrane</keyword>
<feature type="transmembrane region" description="Helical" evidence="8">
    <location>
        <begin position="115"/>
        <end position="135"/>
    </location>
</feature>
<feature type="transmembrane region" description="Helical" evidence="8">
    <location>
        <begin position="20"/>
        <end position="40"/>
    </location>
</feature>
<comment type="subcellular location">
    <subcellularLocation>
        <location evidence="2">Cell membrane</location>
    </subcellularLocation>
    <subcellularLocation>
        <location evidence="1">Membrane</location>
        <topology evidence="1">Multi-pass membrane protein</topology>
    </subcellularLocation>
</comment>
<accession>A0A6J6VU47</accession>
<dbReference type="NCBIfam" id="TIGR03025">
    <property type="entry name" value="EPS_sugtrans"/>
    <property type="match status" value="1"/>
</dbReference>
<keyword evidence="3" id="KW-1003">Cell membrane</keyword>
<evidence type="ECO:0000256" key="7">
    <source>
        <dbReference type="ARBA" id="ARBA00023136"/>
    </source>
</evidence>
<reference evidence="10" key="1">
    <citation type="submission" date="2020-05" db="EMBL/GenBank/DDBJ databases">
        <authorList>
            <person name="Chiriac C."/>
            <person name="Salcher M."/>
            <person name="Ghai R."/>
            <person name="Kavagutti S V."/>
        </authorList>
    </citation>
    <scope>NUCLEOTIDE SEQUENCE</scope>
</reference>
<evidence type="ECO:0000256" key="6">
    <source>
        <dbReference type="ARBA" id="ARBA00022989"/>
    </source>
</evidence>
<evidence type="ECO:0000256" key="8">
    <source>
        <dbReference type="SAM" id="Phobius"/>
    </source>
</evidence>
<sequence length="463" mass="53420">MKPETYASFLSKTRRRVVGFDVLVIALSPLFANLIKWQSVFTLENRNVRDSLTILLLCLLWCFSLSQSNAWDAAGLDNRFDIYRAPLLAAGKALLIFSTYSYIFRTAFSREWVLVQIVTTIVAIIISRTLINYYFQKSITKSSKFKPITYLVVSAVHEFQSLCDEFLLSHRIKPEFVHMELDTTMSDETKGLNIYRKLVEMQAEGLILMSKASVADNILRSVQHLRQPKNLKEVVYVSQLELLNERMRPMVPRNWFRLGRPRLLDSQRLIKRALDITISFIALVLLAPFFIIIALLIKLTSKGPVFYISERVGRFNKPFRFIKFRTMIATADQERKTAIGAGVVENLTDYHSDYRITKFGKFLRRFSIDETPQFLHVLYGSMSLVGPRPILFEELSDVPNDASIRFIAKPGLTGIWQVNGRKSTLWDQRMRQDLLYVETWTFLGDIKLIIKTFFTVLKGHGAA</sequence>
<dbReference type="EMBL" id="CAFBQI010000007">
    <property type="protein sequence ID" value="CAB5044836.1"/>
    <property type="molecule type" value="Genomic_DNA"/>
</dbReference>
<dbReference type="GO" id="GO:0016780">
    <property type="term" value="F:phosphotransferase activity, for other substituted phosphate groups"/>
    <property type="evidence" value="ECO:0007669"/>
    <property type="project" value="TreeGrafter"/>
</dbReference>
<feature type="transmembrane region" description="Helical" evidence="8">
    <location>
        <begin position="52"/>
        <end position="71"/>
    </location>
</feature>
<dbReference type="PANTHER" id="PTHR30576">
    <property type="entry name" value="COLANIC BIOSYNTHESIS UDP-GLUCOSE LIPID CARRIER TRANSFERASE"/>
    <property type="match status" value="1"/>
</dbReference>
<gene>
    <name evidence="10" type="ORF">UFOPK2918_00471</name>
    <name evidence="11" type="ORF">UFOPK4303_00181</name>
</gene>
<dbReference type="InterPro" id="IPR017475">
    <property type="entry name" value="EPS_sugar_tfrase"/>
</dbReference>
<evidence type="ECO:0000256" key="3">
    <source>
        <dbReference type="ARBA" id="ARBA00022475"/>
    </source>
</evidence>
<dbReference type="GO" id="GO:0005886">
    <property type="term" value="C:plasma membrane"/>
    <property type="evidence" value="ECO:0007669"/>
    <property type="project" value="UniProtKB-SubCell"/>
</dbReference>
<proteinExistence type="predicted"/>
<keyword evidence="6 8" id="KW-1133">Transmembrane helix</keyword>
<name>A0A6J6VU47_9ZZZZ</name>
<evidence type="ECO:0000256" key="1">
    <source>
        <dbReference type="ARBA" id="ARBA00004141"/>
    </source>
</evidence>